<dbReference type="InterPro" id="IPR029039">
    <property type="entry name" value="Flavoprotein-like_sf"/>
</dbReference>
<dbReference type="OrthoDB" id="9812295at2"/>
<feature type="domain" description="NADPH-dependent FMN reductase-like" evidence="1">
    <location>
        <begin position="2"/>
        <end position="149"/>
    </location>
</feature>
<gene>
    <name evidence="2" type="ORF">PRI8871_03831</name>
</gene>
<evidence type="ECO:0000259" key="1">
    <source>
        <dbReference type="Pfam" id="PF03358"/>
    </source>
</evidence>
<dbReference type="EMBL" id="OMOJ01000018">
    <property type="protein sequence ID" value="SPF82003.1"/>
    <property type="molecule type" value="Genomic_DNA"/>
</dbReference>
<dbReference type="Pfam" id="PF03358">
    <property type="entry name" value="FMN_red"/>
    <property type="match status" value="1"/>
</dbReference>
<dbReference type="SUPFAM" id="SSF52218">
    <property type="entry name" value="Flavoproteins"/>
    <property type="match status" value="1"/>
</dbReference>
<dbReference type="GO" id="GO:0003955">
    <property type="term" value="F:NAD(P)H dehydrogenase (quinone) activity"/>
    <property type="evidence" value="ECO:0007669"/>
    <property type="project" value="UniProtKB-EC"/>
</dbReference>
<name>A0A2R8B161_9RHOB</name>
<dbReference type="EC" id="1.6.5.2" evidence="2"/>
<dbReference type="PANTHER" id="PTHR30543">
    <property type="entry name" value="CHROMATE REDUCTASE"/>
    <property type="match status" value="1"/>
</dbReference>
<dbReference type="PANTHER" id="PTHR30543:SF21">
    <property type="entry name" value="NAD(P)H-DEPENDENT FMN REDUCTASE LOT6"/>
    <property type="match status" value="1"/>
</dbReference>
<dbReference type="GO" id="GO:0005829">
    <property type="term" value="C:cytosol"/>
    <property type="evidence" value="ECO:0007669"/>
    <property type="project" value="TreeGrafter"/>
</dbReference>
<keyword evidence="2" id="KW-0560">Oxidoreductase</keyword>
<reference evidence="3" key="1">
    <citation type="submission" date="2018-03" db="EMBL/GenBank/DDBJ databases">
        <authorList>
            <person name="Rodrigo-Torres L."/>
            <person name="Arahal R. D."/>
            <person name="Lucena T."/>
        </authorList>
    </citation>
    <scope>NUCLEOTIDE SEQUENCE [LARGE SCALE GENOMIC DNA]</scope>
    <source>
        <strain evidence="3">CECT 8871</strain>
    </source>
</reference>
<organism evidence="2 3">
    <name type="scientific">Pseudoprimorskyibacter insulae</name>
    <dbReference type="NCBI Taxonomy" id="1695997"/>
    <lineage>
        <taxon>Bacteria</taxon>
        <taxon>Pseudomonadati</taxon>
        <taxon>Pseudomonadota</taxon>
        <taxon>Alphaproteobacteria</taxon>
        <taxon>Rhodobacterales</taxon>
        <taxon>Paracoccaceae</taxon>
        <taxon>Pseudoprimorskyibacter</taxon>
    </lineage>
</organism>
<dbReference type="InterPro" id="IPR005025">
    <property type="entry name" value="FMN_Rdtase-like_dom"/>
</dbReference>
<dbReference type="InterPro" id="IPR050712">
    <property type="entry name" value="NAD(P)H-dep_reductase"/>
</dbReference>
<dbReference type="RefSeq" id="WP_108887764.1">
    <property type="nucleotide sequence ID" value="NZ_OMOJ01000018.1"/>
</dbReference>
<keyword evidence="3" id="KW-1185">Reference proteome</keyword>
<sequence>MMKLLAFSGSSRKDSINSKLVQAVADLSQSHQPGKVEMTFVNLMDFDAPNIDGANASRPEMPHQVIKFRDLLRIQDGFIIGSDEYTGAYSSVLRNLISWLILEDGLGGTAFNNKPVAICGASSRGVGSVRGHPALQQLFLTLGANVISQNIRLGTAGSIFQSNGKLTDNVQTQLLDNTIAKLLFPAE</sequence>
<evidence type="ECO:0000313" key="3">
    <source>
        <dbReference type="Proteomes" id="UP000244904"/>
    </source>
</evidence>
<proteinExistence type="predicted"/>
<dbReference type="AlphaFoldDB" id="A0A2R8B161"/>
<dbReference type="GO" id="GO:0010181">
    <property type="term" value="F:FMN binding"/>
    <property type="evidence" value="ECO:0007669"/>
    <property type="project" value="TreeGrafter"/>
</dbReference>
<accession>A0A2R8B161</accession>
<dbReference type="Gene3D" id="3.40.50.360">
    <property type="match status" value="1"/>
</dbReference>
<protein>
    <submittedName>
        <fullName evidence="2">Chromate reductase</fullName>
        <ecNumber evidence="2">1.6.5.2</ecNumber>
    </submittedName>
</protein>
<evidence type="ECO:0000313" key="2">
    <source>
        <dbReference type="EMBL" id="SPF82003.1"/>
    </source>
</evidence>
<dbReference type="Proteomes" id="UP000244904">
    <property type="component" value="Unassembled WGS sequence"/>
</dbReference>